<dbReference type="InterPro" id="IPR025110">
    <property type="entry name" value="AMP-bd_C"/>
</dbReference>
<evidence type="ECO:0000256" key="10">
    <source>
        <dbReference type="ARBA" id="ARBA00023098"/>
    </source>
</evidence>
<keyword evidence="5 17" id="KW-0436">Ligase</keyword>
<feature type="domain" description="AMP-dependent synthetase/ligase" evidence="15">
    <location>
        <begin position="31"/>
        <end position="420"/>
    </location>
</feature>
<evidence type="ECO:0000259" key="15">
    <source>
        <dbReference type="Pfam" id="PF00501"/>
    </source>
</evidence>
<evidence type="ECO:0000256" key="14">
    <source>
        <dbReference type="ARBA" id="ARBA00042773"/>
    </source>
</evidence>
<dbReference type="CDD" id="cd05936">
    <property type="entry name" value="FC-FACS_FadD_like"/>
    <property type="match status" value="1"/>
</dbReference>
<accession>A0A2A2F8Q6</accession>
<dbReference type="EMBL" id="NSKD01000002">
    <property type="protein sequence ID" value="PAU80975.1"/>
    <property type="molecule type" value="Genomic_DNA"/>
</dbReference>
<evidence type="ECO:0000313" key="17">
    <source>
        <dbReference type="EMBL" id="PAU80975.1"/>
    </source>
</evidence>
<reference evidence="17 18" key="1">
    <citation type="submission" date="2017-08" db="EMBL/GenBank/DDBJ databases">
        <title>Halovibrio sewagensis sp. nov., isolated from wastewater of high salinity.</title>
        <authorList>
            <person name="Dong X."/>
            <person name="Zhang G."/>
        </authorList>
    </citation>
    <scope>NUCLEOTIDE SEQUENCE [LARGE SCALE GENOMIC DNA]</scope>
    <source>
        <strain evidence="17 18">YL5-2</strain>
    </source>
</reference>
<keyword evidence="7" id="KW-0276">Fatty acid metabolism</keyword>
<dbReference type="GO" id="GO:0004467">
    <property type="term" value="F:long-chain fatty acid-CoA ligase activity"/>
    <property type="evidence" value="ECO:0007669"/>
    <property type="project" value="UniProtKB-EC"/>
</dbReference>
<evidence type="ECO:0000256" key="4">
    <source>
        <dbReference type="ARBA" id="ARBA00006432"/>
    </source>
</evidence>
<dbReference type="PANTHER" id="PTHR43767:SF8">
    <property type="entry name" value="LONG-CHAIN-FATTY-ACID--COA LIGASE"/>
    <property type="match status" value="1"/>
</dbReference>
<dbReference type="PANTHER" id="PTHR43767">
    <property type="entry name" value="LONG-CHAIN-FATTY-ACID--COA LIGASE"/>
    <property type="match status" value="1"/>
</dbReference>
<feature type="domain" description="AMP-binding enzyme C-terminal" evidence="16">
    <location>
        <begin position="471"/>
        <end position="545"/>
    </location>
</feature>
<dbReference type="EC" id="6.2.1.3" evidence="12"/>
<keyword evidence="18" id="KW-1185">Reference proteome</keyword>
<dbReference type="InterPro" id="IPR045851">
    <property type="entry name" value="AMP-bd_C_sf"/>
</dbReference>
<keyword evidence="6" id="KW-0547">Nucleotide-binding</keyword>
<dbReference type="SUPFAM" id="SSF56801">
    <property type="entry name" value="Acetyl-CoA synthetase-like"/>
    <property type="match status" value="1"/>
</dbReference>
<dbReference type="InterPro" id="IPR020845">
    <property type="entry name" value="AMP-binding_CS"/>
</dbReference>
<keyword evidence="10" id="KW-0443">Lipid metabolism</keyword>
<dbReference type="GO" id="GO:0016020">
    <property type="term" value="C:membrane"/>
    <property type="evidence" value="ECO:0007669"/>
    <property type="project" value="UniProtKB-SubCell"/>
</dbReference>
<dbReference type="Proteomes" id="UP000218896">
    <property type="component" value="Unassembled WGS sequence"/>
</dbReference>
<evidence type="ECO:0000256" key="7">
    <source>
        <dbReference type="ARBA" id="ARBA00022832"/>
    </source>
</evidence>
<keyword evidence="8" id="KW-0067">ATP-binding</keyword>
<evidence type="ECO:0000256" key="9">
    <source>
        <dbReference type="ARBA" id="ARBA00022842"/>
    </source>
</evidence>
<evidence type="ECO:0000256" key="6">
    <source>
        <dbReference type="ARBA" id="ARBA00022741"/>
    </source>
</evidence>
<name>A0A2A2F8Q6_9GAMM</name>
<comment type="similarity">
    <text evidence="4">Belongs to the ATP-dependent AMP-binding enzyme family.</text>
</comment>
<dbReference type="Pfam" id="PF13193">
    <property type="entry name" value="AMP-binding_C"/>
    <property type="match status" value="1"/>
</dbReference>
<comment type="subcellular location">
    <subcellularLocation>
        <location evidence="2">Membrane</location>
        <topology evidence="2">Peripheral membrane protein</topology>
    </subcellularLocation>
</comment>
<evidence type="ECO:0000259" key="16">
    <source>
        <dbReference type="Pfam" id="PF13193"/>
    </source>
</evidence>
<sequence>MDMEQFFKEKYPSDLSREVDTNQYSTMLDVFEKSVARFADRPAFSGVGVTLTYRDLDHYSRAFAAWLQNETDLQQGDRIAIQMPNIPQYPIAIFGAMRAGLVVVNTNPLYTTREMEHQFNDSGARALIVLANMASNVEKVLPNTGLEHVIVTELADLHKPLKRKLMNSVVKHVKKMVPAYNLPKAHAFPKVLRTGAGLTYRPVSIQREDIAVLQYTGGTTGVAKGAMLTHSNLVSNLLQVKPMVEKQMDEGREVVVAPLPLYHIYSFTMNCGVMLESGSHSILIPNPRDIPGFVKELKKWQFTVFMGLNTLFVALANNEDFRNLDFSNLKITVAGGMALTKPTADQWQQVTGCEITEGYGLTETSPVVSLNPLGNAQVGTIGIPIPGTLIKTVDDEGNDQQVGEAGELCVQGPQVMKGYWQRPEETSKSIDSEGWFRTGDVAMIQEDGFVRIVDRKKDMILVSGFNVYPNEIEDVVMGNPKVLECAAVGVQDDKSGEAVKIFVVAKEQDVTKEEIIKYCRENLTAYKVPKHVEFRDELPKSNVGKILRKELRDS</sequence>
<dbReference type="PROSITE" id="PS00455">
    <property type="entry name" value="AMP_BINDING"/>
    <property type="match status" value="1"/>
</dbReference>
<evidence type="ECO:0000256" key="3">
    <source>
        <dbReference type="ARBA" id="ARBA00005005"/>
    </source>
</evidence>
<proteinExistence type="inferred from homology"/>
<dbReference type="Gene3D" id="3.40.50.980">
    <property type="match status" value="2"/>
</dbReference>
<evidence type="ECO:0000256" key="8">
    <source>
        <dbReference type="ARBA" id="ARBA00022840"/>
    </source>
</evidence>
<dbReference type="GO" id="GO:0005524">
    <property type="term" value="F:ATP binding"/>
    <property type="evidence" value="ECO:0007669"/>
    <property type="project" value="UniProtKB-KW"/>
</dbReference>
<dbReference type="NCBIfam" id="NF004229">
    <property type="entry name" value="PRK05677.1"/>
    <property type="match status" value="1"/>
</dbReference>
<dbReference type="InterPro" id="IPR000873">
    <property type="entry name" value="AMP-dep_synth/lig_dom"/>
</dbReference>
<dbReference type="Gene3D" id="2.30.38.10">
    <property type="entry name" value="Luciferase, Domain 3"/>
    <property type="match status" value="1"/>
</dbReference>
<dbReference type="Pfam" id="PF00501">
    <property type="entry name" value="AMP-binding"/>
    <property type="match status" value="1"/>
</dbReference>
<evidence type="ECO:0000256" key="12">
    <source>
        <dbReference type="ARBA" id="ARBA00026121"/>
    </source>
</evidence>
<keyword evidence="9" id="KW-0460">Magnesium</keyword>
<dbReference type="AlphaFoldDB" id="A0A2A2F8Q6"/>
<dbReference type="InterPro" id="IPR050237">
    <property type="entry name" value="ATP-dep_AMP-bd_enzyme"/>
</dbReference>
<evidence type="ECO:0000313" key="18">
    <source>
        <dbReference type="Proteomes" id="UP000218896"/>
    </source>
</evidence>
<gene>
    <name evidence="17" type="ORF">CK501_05265</name>
</gene>
<organism evidence="17 18">
    <name type="scientific">Halovibrio salipaludis</name>
    <dbReference type="NCBI Taxonomy" id="2032626"/>
    <lineage>
        <taxon>Bacteria</taxon>
        <taxon>Pseudomonadati</taxon>
        <taxon>Pseudomonadota</taxon>
        <taxon>Gammaproteobacteria</taxon>
        <taxon>Oceanospirillales</taxon>
        <taxon>Halomonadaceae</taxon>
        <taxon>Halovibrio</taxon>
    </lineage>
</organism>
<dbReference type="Gene3D" id="3.30.300.30">
    <property type="match status" value="1"/>
</dbReference>
<dbReference type="FunFam" id="3.40.50.12780:FF:000003">
    <property type="entry name" value="Long-chain-fatty-acid--CoA ligase FadD"/>
    <property type="match status" value="1"/>
</dbReference>
<keyword evidence="11" id="KW-0472">Membrane</keyword>
<evidence type="ECO:0000256" key="5">
    <source>
        <dbReference type="ARBA" id="ARBA00022598"/>
    </source>
</evidence>
<protein>
    <recommendedName>
        <fullName evidence="13">Long-chain-fatty-acid--CoA ligase</fullName>
        <ecNumber evidence="12">6.2.1.3</ecNumber>
    </recommendedName>
    <alternativeName>
        <fullName evidence="14">Long-chain acyl-CoA synthetase</fullName>
    </alternativeName>
</protein>
<dbReference type="FunFam" id="3.30.300.30:FF:000006">
    <property type="entry name" value="Long-chain-fatty-acid--CoA ligase FadD"/>
    <property type="match status" value="1"/>
</dbReference>
<evidence type="ECO:0000256" key="1">
    <source>
        <dbReference type="ARBA" id="ARBA00001946"/>
    </source>
</evidence>
<comment type="cofactor">
    <cofactor evidence="1">
        <name>Mg(2+)</name>
        <dbReference type="ChEBI" id="CHEBI:18420"/>
    </cofactor>
</comment>
<comment type="caution">
    <text evidence="17">The sequence shown here is derived from an EMBL/GenBank/DDBJ whole genome shotgun (WGS) entry which is preliminary data.</text>
</comment>
<comment type="pathway">
    <text evidence="3">Lipid metabolism; fatty acid beta-oxidation.</text>
</comment>
<evidence type="ECO:0000256" key="13">
    <source>
        <dbReference type="ARBA" id="ARBA00039545"/>
    </source>
</evidence>
<evidence type="ECO:0000256" key="11">
    <source>
        <dbReference type="ARBA" id="ARBA00023136"/>
    </source>
</evidence>
<evidence type="ECO:0000256" key="2">
    <source>
        <dbReference type="ARBA" id="ARBA00004170"/>
    </source>
</evidence>
<dbReference type="OrthoDB" id="9803968at2"/>